<name>A0A6P0EY48_9ACTN</name>
<dbReference type="EMBL" id="JAAGWB010000074">
    <property type="protein sequence ID" value="NEN53540.1"/>
    <property type="molecule type" value="Genomic_DNA"/>
</dbReference>
<proteinExistence type="predicted"/>
<reference evidence="2 4" key="2">
    <citation type="submission" date="2020-02" db="EMBL/GenBank/DDBJ databases">
        <title>The WGS of Modestobacter muralis DSM 100205.</title>
        <authorList>
            <person name="Jiang Z."/>
        </authorList>
    </citation>
    <scope>NUCLEOTIDE SEQUENCE [LARGE SCALE GENOMIC DNA]</scope>
    <source>
        <strain evidence="2 4">DSM 100205</strain>
    </source>
</reference>
<evidence type="ECO:0000313" key="4">
    <source>
        <dbReference type="Proteomes" id="UP000471152"/>
    </source>
</evidence>
<dbReference type="EMBL" id="JAAGWH010000070">
    <property type="protein sequence ID" value="NEK96621.1"/>
    <property type="molecule type" value="Genomic_DNA"/>
</dbReference>
<dbReference type="RefSeq" id="WP_163613438.1">
    <property type="nucleotide sequence ID" value="NZ_JAAGWB010000074.1"/>
</dbReference>
<organism evidence="1 3">
    <name type="scientific">Modestobacter muralis</name>
    <dbReference type="NCBI Taxonomy" id="1608614"/>
    <lineage>
        <taxon>Bacteria</taxon>
        <taxon>Bacillati</taxon>
        <taxon>Actinomycetota</taxon>
        <taxon>Actinomycetes</taxon>
        <taxon>Geodermatophilales</taxon>
        <taxon>Geodermatophilaceae</taxon>
        <taxon>Modestobacter</taxon>
    </lineage>
</organism>
<dbReference type="Proteomes" id="UP000471152">
    <property type="component" value="Unassembled WGS sequence"/>
</dbReference>
<reference evidence="1 3" key="1">
    <citation type="submission" date="2020-01" db="EMBL/GenBank/DDBJ databases">
        <title>the WGS Modestobacter muralis CPCC 204518.</title>
        <authorList>
            <person name="Jiang Z."/>
        </authorList>
    </citation>
    <scope>NUCLEOTIDE SEQUENCE [LARGE SCALE GENOMIC DNA]</scope>
    <source>
        <strain evidence="1 3">DSM 100205</strain>
    </source>
</reference>
<dbReference type="Proteomes" id="UP000468828">
    <property type="component" value="Unassembled WGS sequence"/>
</dbReference>
<accession>A0A6P0EY48</accession>
<evidence type="ECO:0000313" key="2">
    <source>
        <dbReference type="EMBL" id="NEN53540.1"/>
    </source>
</evidence>
<evidence type="ECO:0000313" key="3">
    <source>
        <dbReference type="Proteomes" id="UP000468828"/>
    </source>
</evidence>
<evidence type="ECO:0000313" key="1">
    <source>
        <dbReference type="EMBL" id="NEK96621.1"/>
    </source>
</evidence>
<gene>
    <name evidence="2" type="ORF">G3R41_21795</name>
    <name evidence="1" type="ORF">GCU67_20980</name>
</gene>
<keyword evidence="3" id="KW-1185">Reference proteome</keyword>
<comment type="caution">
    <text evidence="1">The sequence shown here is derived from an EMBL/GenBank/DDBJ whole genome shotgun (WGS) entry which is preliminary data.</text>
</comment>
<protein>
    <submittedName>
        <fullName evidence="1">XRE family transcriptional regulator</fullName>
    </submittedName>
</protein>
<dbReference type="AlphaFoldDB" id="A0A6P0EY48"/>
<sequence length="217" mass="24055">MTTYEFTFETDLIEEHLQDKIDDQFDALVSSQGQTFFVTLEADGPNAVTAASASATALEALGIHVRRVTEDLVSRNDIAERAGKTPQAVGAWVRGDRQRQAAVAFPAPYNYVAGGVWLWSEVNEWLAQVHPEAADDVSYLAREDYAAINYMLNTRRTITTRAVADVAWTGQGYWNDAIATKHVVMAHRMSPAQGKVWGEHFRKAAVDESWDSYTLAG</sequence>